<keyword evidence="1" id="KW-0812">Transmembrane</keyword>
<organism evidence="3 4">
    <name type="scientific">Rotaria sordida</name>
    <dbReference type="NCBI Taxonomy" id="392033"/>
    <lineage>
        <taxon>Eukaryota</taxon>
        <taxon>Metazoa</taxon>
        <taxon>Spiralia</taxon>
        <taxon>Gnathifera</taxon>
        <taxon>Rotifera</taxon>
        <taxon>Eurotatoria</taxon>
        <taxon>Bdelloidea</taxon>
        <taxon>Philodinida</taxon>
        <taxon>Philodinidae</taxon>
        <taxon>Rotaria</taxon>
    </lineage>
</organism>
<dbReference type="Gene3D" id="2.60.120.200">
    <property type="match status" value="1"/>
</dbReference>
<proteinExistence type="predicted"/>
<name>A0A814N7J1_9BILA</name>
<dbReference type="Pfam" id="PF00179">
    <property type="entry name" value="UQ_con"/>
    <property type="match status" value="1"/>
</dbReference>
<evidence type="ECO:0000313" key="4">
    <source>
        <dbReference type="Proteomes" id="UP000663864"/>
    </source>
</evidence>
<dbReference type="SUPFAM" id="SSF49899">
    <property type="entry name" value="Concanavalin A-like lectins/glucanases"/>
    <property type="match status" value="1"/>
</dbReference>
<dbReference type="AlphaFoldDB" id="A0A814N7J1"/>
<feature type="transmembrane region" description="Helical" evidence="1">
    <location>
        <begin position="51"/>
        <end position="70"/>
    </location>
</feature>
<sequence>MYQLTYPDPSNILQFILTITPDDGYYKGGRFTFSFTIGPEYPYSPPKVKCTLVHISILSTGLGSWCLSLICFSSNGTLVAQIYNGTIILLVIAFTLIALSSPIWTHIVQTWNSTNDLRLYIDNILVASLQSATTFRASGIISNYVTLASSLLGPGSCFAGAIDVTSSFTGGVDNFRICSRELSATDVCILYIS</sequence>
<feature type="domain" description="UBC core" evidence="2">
    <location>
        <begin position="1"/>
        <end position="133"/>
    </location>
</feature>
<accession>A0A814N7J1</accession>
<dbReference type="Proteomes" id="UP000663864">
    <property type="component" value="Unassembled WGS sequence"/>
</dbReference>
<evidence type="ECO:0000313" key="3">
    <source>
        <dbReference type="EMBL" id="CAF1086660.1"/>
    </source>
</evidence>
<dbReference type="CDD" id="cd23794">
    <property type="entry name" value="UBCc_UBE2F_UBE2M"/>
    <property type="match status" value="1"/>
</dbReference>
<keyword evidence="1" id="KW-1133">Transmembrane helix</keyword>
<dbReference type="Pfam" id="PF13385">
    <property type="entry name" value="Laminin_G_3"/>
    <property type="match status" value="1"/>
</dbReference>
<dbReference type="InterPro" id="IPR000608">
    <property type="entry name" value="UBC"/>
</dbReference>
<comment type="caution">
    <text evidence="3">The sequence shown here is derived from an EMBL/GenBank/DDBJ whole genome shotgun (WGS) entry which is preliminary data.</text>
</comment>
<evidence type="ECO:0000259" key="2">
    <source>
        <dbReference type="PROSITE" id="PS50127"/>
    </source>
</evidence>
<evidence type="ECO:0000256" key="1">
    <source>
        <dbReference type="SAM" id="Phobius"/>
    </source>
</evidence>
<protein>
    <recommendedName>
        <fullName evidence="2">UBC core domain-containing protein</fullName>
    </recommendedName>
</protein>
<dbReference type="PROSITE" id="PS50127">
    <property type="entry name" value="UBC_2"/>
    <property type="match status" value="1"/>
</dbReference>
<dbReference type="InterPro" id="IPR013320">
    <property type="entry name" value="ConA-like_dom_sf"/>
</dbReference>
<reference evidence="3" key="1">
    <citation type="submission" date="2021-02" db="EMBL/GenBank/DDBJ databases">
        <authorList>
            <person name="Nowell W R."/>
        </authorList>
    </citation>
    <scope>NUCLEOTIDE SEQUENCE</scope>
</reference>
<gene>
    <name evidence="3" type="ORF">ZHD862_LOCUS16868</name>
</gene>
<keyword evidence="1" id="KW-0472">Membrane</keyword>
<feature type="transmembrane region" description="Helical" evidence="1">
    <location>
        <begin position="82"/>
        <end position="104"/>
    </location>
</feature>
<dbReference type="EMBL" id="CAJNOT010000815">
    <property type="protein sequence ID" value="CAF1086660.1"/>
    <property type="molecule type" value="Genomic_DNA"/>
</dbReference>